<evidence type="ECO:0000256" key="3">
    <source>
        <dbReference type="ARBA" id="ARBA00006086"/>
    </source>
</evidence>
<dbReference type="InterPro" id="IPR056165">
    <property type="entry name" value="Beta-prop_ELP1_2nd"/>
</dbReference>
<gene>
    <name evidence="9" type="ORF">DYB34_009282</name>
</gene>
<evidence type="ECO:0000256" key="5">
    <source>
        <dbReference type="ARBA" id="ARBA00022694"/>
    </source>
</evidence>
<dbReference type="GO" id="GO:0033588">
    <property type="term" value="C:elongator holoenzyme complex"/>
    <property type="evidence" value="ECO:0007669"/>
    <property type="project" value="InterPro"/>
</dbReference>
<accession>A0A418C6W7</accession>
<dbReference type="PANTHER" id="PTHR12747:SF0">
    <property type="entry name" value="ELONGATOR COMPLEX PROTEIN 1"/>
    <property type="match status" value="1"/>
</dbReference>
<dbReference type="InterPro" id="IPR056164">
    <property type="entry name" value="Beta-prop_ELP1_1st"/>
</dbReference>
<dbReference type="UniPathway" id="UPA00988"/>
<dbReference type="VEuPathDB" id="FungiDB:H257_08503"/>
<dbReference type="Pfam" id="PF04762">
    <property type="entry name" value="Beta-prop_ELP1_1st"/>
    <property type="match status" value="2"/>
</dbReference>
<evidence type="ECO:0000256" key="4">
    <source>
        <dbReference type="ARBA" id="ARBA00022490"/>
    </source>
</evidence>
<evidence type="ECO:0000259" key="6">
    <source>
        <dbReference type="Pfam" id="PF04762"/>
    </source>
</evidence>
<dbReference type="GO" id="GO:0005829">
    <property type="term" value="C:cytosol"/>
    <property type="evidence" value="ECO:0007669"/>
    <property type="project" value="TreeGrafter"/>
</dbReference>
<comment type="similarity">
    <text evidence="3">Belongs to the ELP1/IKA1 family.</text>
</comment>
<organism evidence="9 10">
    <name type="scientific">Aphanomyces astaci</name>
    <name type="common">Crayfish plague agent</name>
    <dbReference type="NCBI Taxonomy" id="112090"/>
    <lineage>
        <taxon>Eukaryota</taxon>
        <taxon>Sar</taxon>
        <taxon>Stramenopiles</taxon>
        <taxon>Oomycota</taxon>
        <taxon>Saprolegniomycetes</taxon>
        <taxon>Saprolegniales</taxon>
        <taxon>Verrucalvaceae</taxon>
        <taxon>Aphanomyces</taxon>
    </lineage>
</organism>
<reference evidence="9 10" key="1">
    <citation type="submission" date="2018-08" db="EMBL/GenBank/DDBJ databases">
        <title>Aphanomyces genome sequencing and annotation.</title>
        <authorList>
            <person name="Minardi D."/>
            <person name="Oidtmann B."/>
            <person name="Van Der Giezen M."/>
            <person name="Studholme D.J."/>
        </authorList>
    </citation>
    <scope>NUCLEOTIDE SEQUENCE [LARGE SCALE GENOMIC DNA]</scope>
    <source>
        <strain evidence="9 10">Si</strain>
    </source>
</reference>
<protein>
    <recommendedName>
        <fullName evidence="11">Elongator complex protein 1</fullName>
    </recommendedName>
</protein>
<comment type="pathway">
    <text evidence="2">tRNA modification; 5-methoxycarbonylmethyl-2-thiouridine-tRNA biosynthesis.</text>
</comment>
<dbReference type="SUPFAM" id="SSF69322">
    <property type="entry name" value="Tricorn protease domain 2"/>
    <property type="match status" value="1"/>
</dbReference>
<feature type="non-terminal residue" evidence="9">
    <location>
        <position position="690"/>
    </location>
</feature>
<proteinExistence type="inferred from homology"/>
<evidence type="ECO:0000313" key="10">
    <source>
        <dbReference type="Proteomes" id="UP000283543"/>
    </source>
</evidence>
<name>A0A418C6W7_APHAT</name>
<dbReference type="InterPro" id="IPR056166">
    <property type="entry name" value="TPR_ELP1"/>
</dbReference>
<evidence type="ECO:0000259" key="7">
    <source>
        <dbReference type="Pfam" id="PF23797"/>
    </source>
</evidence>
<keyword evidence="4" id="KW-0963">Cytoplasm</keyword>
<evidence type="ECO:0000259" key="8">
    <source>
        <dbReference type="Pfam" id="PF23878"/>
    </source>
</evidence>
<feature type="domain" description="ELP1 TPR" evidence="8">
    <location>
        <begin position="559"/>
        <end position="689"/>
    </location>
</feature>
<feature type="domain" description="ELP1 first N-terminal beta-propeller" evidence="6">
    <location>
        <begin position="113"/>
        <end position="274"/>
    </location>
</feature>
<feature type="domain" description="ELP1 first N-terminal beta-propeller" evidence="6">
    <location>
        <begin position="35"/>
        <end position="106"/>
    </location>
</feature>
<sequence length="690" mass="76144">MWCLSSAGYLVGVVDGDVVVEVDLPSQPDWTWSAYHAELDIVVCASQSGALVSVHCPDQHVDVIGHFDFGIRGMRWSPNDEQVALVTGDGQFLTLSTTWNVMHESPCSSCAIDGLVQLSWRADGKFVSIQGPFSLHATLSLQVWAVDNAVWTLHAQGRHEDKSELALQGQGLHWSPNHALIASSEVFKNQLHVAFFETNGLRHGEMALSVDASASVTHLSWNLASDVLAVVTSTSSSGSSPSSTLQLWTRRNYYWYLKHTREYESPVSALQWDLEQYMMVIASNAHGHVAVIDGRHVNVTLCDRALVPPPMSAARVQFAHAINDVLVLADGSIVAHDFRGNWSRSQQLHAPPQAIPLTYKDGRSVDTMALRYVQVVGTSTIAGISTLYPSQVVTMDVETGTLETTDYHEVVSTISNDGCHVQLSQSKAIWPQGVVQLSNGHTLWTEWEVVQCSTVVVQLAQTKLFVNNTLLHASVASFHVIPTLGYLALTTLGAKSEFRLYPLDALRQGTFVPEVCRAIRSTLVELDPDFYLLPLLTCDAKLLELDTALLRLQSVLYELALRHLYAAGPSYHSECIELVKSHHLYDIGLTLFPSASLLRTPIVSAYGRHLTAQAKYTQAGYTFLSIRAFEDAIEAFKRAQEWHMALALVPQVPSLNLASVAYALAEELVNRNELKDAARIYIEYCQDVDE</sequence>
<dbReference type="InterPro" id="IPR006849">
    <property type="entry name" value="Elp1"/>
</dbReference>
<dbReference type="PANTHER" id="PTHR12747">
    <property type="entry name" value="ELONGATOR COMPLEX PROTEIN 1"/>
    <property type="match status" value="1"/>
</dbReference>
<dbReference type="Pfam" id="PF23797">
    <property type="entry name" value="Beta-prop_ELP1_2nd"/>
    <property type="match status" value="1"/>
</dbReference>
<evidence type="ECO:0000256" key="1">
    <source>
        <dbReference type="ARBA" id="ARBA00004496"/>
    </source>
</evidence>
<comment type="subcellular location">
    <subcellularLocation>
        <location evidence="1">Cytoplasm</location>
    </subcellularLocation>
</comment>
<dbReference type="Proteomes" id="UP000283543">
    <property type="component" value="Unassembled WGS sequence"/>
</dbReference>
<evidence type="ECO:0000256" key="2">
    <source>
        <dbReference type="ARBA" id="ARBA00005043"/>
    </source>
</evidence>
<dbReference type="EMBL" id="QUTB01003720">
    <property type="protein sequence ID" value="RHY66437.1"/>
    <property type="molecule type" value="Genomic_DNA"/>
</dbReference>
<evidence type="ECO:0000313" key="9">
    <source>
        <dbReference type="EMBL" id="RHY66437.1"/>
    </source>
</evidence>
<comment type="caution">
    <text evidence="9">The sequence shown here is derived from an EMBL/GenBank/DDBJ whole genome shotgun (WGS) entry which is preliminary data.</text>
</comment>
<dbReference type="GO" id="GO:0000049">
    <property type="term" value="F:tRNA binding"/>
    <property type="evidence" value="ECO:0007669"/>
    <property type="project" value="TreeGrafter"/>
</dbReference>
<dbReference type="Pfam" id="PF23878">
    <property type="entry name" value="TPR_ELP1"/>
    <property type="match status" value="1"/>
</dbReference>
<feature type="domain" description="ELP1 N-terminal second beta-propeller" evidence="7">
    <location>
        <begin position="291"/>
        <end position="454"/>
    </location>
</feature>
<evidence type="ECO:0008006" key="11">
    <source>
        <dbReference type="Google" id="ProtNLM"/>
    </source>
</evidence>
<dbReference type="AlphaFoldDB" id="A0A418C6W7"/>
<dbReference type="GO" id="GO:0002926">
    <property type="term" value="P:tRNA wobble base 5-methoxycarbonylmethyl-2-thiouridinylation"/>
    <property type="evidence" value="ECO:0007669"/>
    <property type="project" value="TreeGrafter"/>
</dbReference>
<keyword evidence="5" id="KW-0819">tRNA processing</keyword>